<reference evidence="9 10" key="1">
    <citation type="journal article" date="2023" name="Commun. Biol.">
        <title>Reorganization of the ancestral sex-determining regions during the evolution of trioecy in Pleodorina starrii.</title>
        <authorList>
            <person name="Takahashi K."/>
            <person name="Suzuki S."/>
            <person name="Kawai-Toyooka H."/>
            <person name="Yamamoto K."/>
            <person name="Hamaji T."/>
            <person name="Ootsuki R."/>
            <person name="Yamaguchi H."/>
            <person name="Kawachi M."/>
            <person name="Higashiyama T."/>
            <person name="Nozaki H."/>
        </authorList>
    </citation>
    <scope>NUCLEOTIDE SEQUENCE [LARGE SCALE GENOMIC DNA]</scope>
    <source>
        <strain evidence="9 10">NIES-4479</strain>
    </source>
</reference>
<comment type="caution">
    <text evidence="9">The sequence shown here is derived from an EMBL/GenBank/DDBJ whole genome shotgun (WGS) entry which is preliminary data.</text>
</comment>
<feature type="compositionally biased region" description="Basic and acidic residues" evidence="6">
    <location>
        <begin position="253"/>
        <end position="262"/>
    </location>
</feature>
<accession>A0A9W6F4Q5</accession>
<dbReference type="InterPro" id="IPR054113">
    <property type="entry name" value="ORC6_cyclin-like_2nd"/>
</dbReference>
<feature type="domain" description="ORC6 first cyclin-like" evidence="7">
    <location>
        <begin position="4"/>
        <end position="90"/>
    </location>
</feature>
<evidence type="ECO:0000259" key="7">
    <source>
        <dbReference type="Pfam" id="PF05460"/>
    </source>
</evidence>
<organism evidence="9 10">
    <name type="scientific">Pleodorina starrii</name>
    <dbReference type="NCBI Taxonomy" id="330485"/>
    <lineage>
        <taxon>Eukaryota</taxon>
        <taxon>Viridiplantae</taxon>
        <taxon>Chlorophyta</taxon>
        <taxon>core chlorophytes</taxon>
        <taxon>Chlorophyceae</taxon>
        <taxon>CS clade</taxon>
        <taxon>Chlamydomonadales</taxon>
        <taxon>Volvocaceae</taxon>
        <taxon>Pleodorina</taxon>
    </lineage>
</organism>
<keyword evidence="4" id="KW-0238">DNA-binding</keyword>
<keyword evidence="3" id="KW-0235">DNA replication</keyword>
<proteinExistence type="inferred from homology"/>
<feature type="compositionally biased region" description="Low complexity" evidence="6">
    <location>
        <begin position="190"/>
        <end position="199"/>
    </location>
</feature>
<feature type="compositionally biased region" description="Basic and acidic residues" evidence="6">
    <location>
        <begin position="322"/>
        <end position="339"/>
    </location>
</feature>
<evidence type="ECO:0000256" key="1">
    <source>
        <dbReference type="ARBA" id="ARBA00004123"/>
    </source>
</evidence>
<dbReference type="PANTHER" id="PTHR13394">
    <property type="entry name" value="ORIGIN RECOGNITION COMPLEX SUBUNIT 6"/>
    <property type="match status" value="1"/>
</dbReference>
<evidence type="ECO:0000313" key="9">
    <source>
        <dbReference type="EMBL" id="GLC56443.1"/>
    </source>
</evidence>
<dbReference type="GO" id="GO:0003677">
    <property type="term" value="F:DNA binding"/>
    <property type="evidence" value="ECO:0007669"/>
    <property type="project" value="UniProtKB-KW"/>
</dbReference>
<dbReference type="InterPro" id="IPR020529">
    <property type="entry name" value="ORC6_met/pln"/>
</dbReference>
<feature type="region of interest" description="Disordered" evidence="6">
    <location>
        <begin position="279"/>
        <end position="371"/>
    </location>
</feature>
<name>A0A9W6F4Q5_9CHLO</name>
<evidence type="ECO:0000256" key="5">
    <source>
        <dbReference type="ARBA" id="ARBA00023242"/>
    </source>
</evidence>
<comment type="similarity">
    <text evidence="2">Belongs to the ORC6 family.</text>
</comment>
<sequence>MDIKQLARSLGVTQQPAISRATELLRLLKLKVPGSLGQGEICRPAVCLELACQTTPGSKLPVRDEFIRYSCSAPKVYNEMFTRIQRLLDVRPALELRELVTLFGCSQLHDNTQQLLRTYKSRVLDSLSESERARADLTRPALLAAAFLLTAKKARAKVDRSALLAKMGLTRAELATALEDFAARCEDKLAPPASSAAAGSRKRGKGDEGPQTDAAEGADDAGQSEPGPSNATARGGGKRRRGGGGGAAQARGGVEEERGRECAAEAVAVDDFKLVLIGLGAGPAGEPAGGAAEGGDDEPGAAAAAGRRRGPDRPGRKARAGKGREGVGKAAEVGRRAAGADDDGGDDDDGDDDGGDDSDGGRGTRRQRRRL</sequence>
<feature type="compositionally biased region" description="Acidic residues" evidence="6">
    <location>
        <begin position="340"/>
        <end position="358"/>
    </location>
</feature>
<evidence type="ECO:0000256" key="6">
    <source>
        <dbReference type="SAM" id="MobiDB-lite"/>
    </source>
</evidence>
<keyword evidence="10" id="KW-1185">Reference proteome</keyword>
<dbReference type="GO" id="GO:0006270">
    <property type="term" value="P:DNA replication initiation"/>
    <property type="evidence" value="ECO:0007669"/>
    <property type="project" value="TreeGrafter"/>
</dbReference>
<feature type="compositionally biased region" description="Gly residues" evidence="6">
    <location>
        <begin position="279"/>
        <end position="293"/>
    </location>
</feature>
<evidence type="ECO:0000256" key="2">
    <source>
        <dbReference type="ARBA" id="ARBA00010840"/>
    </source>
</evidence>
<gene>
    <name evidence="9" type="primary">PLEST003820</name>
    <name evidence="9" type="ORF">PLESTB_001105300</name>
</gene>
<feature type="region of interest" description="Disordered" evidence="6">
    <location>
        <begin position="189"/>
        <end position="262"/>
    </location>
</feature>
<comment type="subcellular location">
    <subcellularLocation>
        <location evidence="1">Nucleus</location>
    </subcellularLocation>
</comment>
<feature type="domain" description="ORC6 second cyclin-like" evidence="8">
    <location>
        <begin position="94"/>
        <end position="181"/>
    </location>
</feature>
<dbReference type="PANTHER" id="PTHR13394:SF0">
    <property type="entry name" value="ORIGIN RECOGNITION COMPLEX SUBUNIT 6"/>
    <property type="match status" value="1"/>
</dbReference>
<evidence type="ECO:0000256" key="3">
    <source>
        <dbReference type="ARBA" id="ARBA00022705"/>
    </source>
</evidence>
<evidence type="ECO:0000313" key="10">
    <source>
        <dbReference type="Proteomes" id="UP001165080"/>
    </source>
</evidence>
<dbReference type="Proteomes" id="UP001165080">
    <property type="component" value="Unassembled WGS sequence"/>
</dbReference>
<evidence type="ECO:0000259" key="8">
    <source>
        <dbReference type="Pfam" id="PF21913"/>
    </source>
</evidence>
<dbReference type="EMBL" id="BRXU01000015">
    <property type="protein sequence ID" value="GLC56443.1"/>
    <property type="molecule type" value="Genomic_DNA"/>
</dbReference>
<dbReference type="GO" id="GO:0005664">
    <property type="term" value="C:nuclear origin of replication recognition complex"/>
    <property type="evidence" value="ECO:0007669"/>
    <property type="project" value="InterPro"/>
</dbReference>
<evidence type="ECO:0000256" key="4">
    <source>
        <dbReference type="ARBA" id="ARBA00023125"/>
    </source>
</evidence>
<dbReference type="Pfam" id="PF21913">
    <property type="entry name" value="ORC6_2nd"/>
    <property type="match status" value="1"/>
</dbReference>
<evidence type="ECO:0008006" key="11">
    <source>
        <dbReference type="Google" id="ProtNLM"/>
    </source>
</evidence>
<dbReference type="Pfam" id="PF05460">
    <property type="entry name" value="ORC6"/>
    <property type="match status" value="1"/>
</dbReference>
<protein>
    <recommendedName>
        <fullName evidence="11">Origin recognition complex subunit 6</fullName>
    </recommendedName>
</protein>
<dbReference type="Gene3D" id="1.10.472.10">
    <property type="entry name" value="Cyclin-like"/>
    <property type="match status" value="1"/>
</dbReference>
<dbReference type="InterPro" id="IPR008721">
    <property type="entry name" value="ORC6_cyclin_first"/>
</dbReference>
<dbReference type="AlphaFoldDB" id="A0A9W6F4Q5"/>
<keyword evidence="5" id="KW-0539">Nucleus</keyword>